<dbReference type="InterPro" id="IPR036956">
    <property type="entry name" value="Impact_N_sf"/>
</dbReference>
<accession>A0A895XX75</accession>
<dbReference type="InterPro" id="IPR020569">
    <property type="entry name" value="UPF0029_Impact_CS"/>
</dbReference>
<dbReference type="Proteomes" id="UP000662939">
    <property type="component" value="Chromosome"/>
</dbReference>
<gene>
    <name evidence="3" type="ORF">JQS30_08015</name>
</gene>
<comment type="similarity">
    <text evidence="1">Belongs to the IMPACT family.</text>
</comment>
<dbReference type="GO" id="GO:0005737">
    <property type="term" value="C:cytoplasm"/>
    <property type="evidence" value="ECO:0007669"/>
    <property type="project" value="TreeGrafter"/>
</dbReference>
<dbReference type="PROSITE" id="PS00910">
    <property type="entry name" value="UPF0029"/>
    <property type="match status" value="1"/>
</dbReference>
<evidence type="ECO:0000259" key="2">
    <source>
        <dbReference type="Pfam" id="PF01205"/>
    </source>
</evidence>
<dbReference type="InterPro" id="IPR020568">
    <property type="entry name" value="Ribosomal_Su5_D2-typ_SF"/>
</dbReference>
<evidence type="ECO:0000256" key="1">
    <source>
        <dbReference type="ARBA" id="ARBA00007665"/>
    </source>
</evidence>
<dbReference type="InterPro" id="IPR023582">
    <property type="entry name" value="Impact"/>
</dbReference>
<dbReference type="GO" id="GO:0006446">
    <property type="term" value="P:regulation of translational initiation"/>
    <property type="evidence" value="ECO:0007669"/>
    <property type="project" value="TreeGrafter"/>
</dbReference>
<dbReference type="PANTHER" id="PTHR16301">
    <property type="entry name" value="IMPACT-RELATED"/>
    <property type="match status" value="1"/>
</dbReference>
<sequence>MRIISSNGRHDVTIQKSRFWCFLFRVQTESQAREAIAAHRRTFWDASHNCTAYVVGTQGPLRRSNDDGEPAGTAGAPMLEVLTGRELTNTLAIVTRYFGGVKLGAGGLVRAYSTSVAQAVESVGTHLLRPLHRVSIEADYAIGPVIESLLRSGAAIVIDVHWGSSMRFDVATDDVEGLESQLRSLSSGSVDLEVTGQYMAEVPESPAA</sequence>
<name>A0A895XX75_9ACTN</name>
<protein>
    <submittedName>
        <fullName evidence="3">YigZ family protein</fullName>
    </submittedName>
</protein>
<dbReference type="RefSeq" id="WP_213172827.1">
    <property type="nucleotide sequence ID" value="NZ_CP070496.1"/>
</dbReference>
<evidence type="ECO:0000313" key="3">
    <source>
        <dbReference type="EMBL" id="QSB06820.1"/>
    </source>
</evidence>
<feature type="domain" description="Impact N-terminal" evidence="2">
    <location>
        <begin position="15"/>
        <end position="120"/>
    </location>
</feature>
<dbReference type="SUPFAM" id="SSF54211">
    <property type="entry name" value="Ribosomal protein S5 domain 2-like"/>
    <property type="match status" value="1"/>
</dbReference>
<dbReference type="KEGG" id="nav:JQS30_08015"/>
<evidence type="ECO:0000313" key="4">
    <source>
        <dbReference type="Proteomes" id="UP000662939"/>
    </source>
</evidence>
<proteinExistence type="inferred from homology"/>
<dbReference type="Pfam" id="PF01205">
    <property type="entry name" value="Impact_N"/>
    <property type="match status" value="1"/>
</dbReference>
<dbReference type="InterPro" id="IPR001498">
    <property type="entry name" value="Impact_N"/>
</dbReference>
<organism evidence="3 4">
    <name type="scientific">Natronoglycomyces albus</name>
    <dbReference type="NCBI Taxonomy" id="2811108"/>
    <lineage>
        <taxon>Bacteria</taxon>
        <taxon>Bacillati</taxon>
        <taxon>Actinomycetota</taxon>
        <taxon>Actinomycetes</taxon>
        <taxon>Glycomycetales</taxon>
        <taxon>Glycomycetaceae</taxon>
        <taxon>Natronoglycomyces</taxon>
    </lineage>
</organism>
<dbReference type="Gene3D" id="3.30.230.30">
    <property type="entry name" value="Impact, N-terminal domain"/>
    <property type="match status" value="1"/>
</dbReference>
<reference evidence="3" key="1">
    <citation type="submission" date="2021-02" db="EMBL/GenBank/DDBJ databases">
        <title>Natronoglycomyces albus gen. nov., sp. nov, a haloalkaliphilic actinobacterium from a soda solonchak soil.</title>
        <authorList>
            <person name="Sorokin D.Y."/>
            <person name="Khijniak T.V."/>
            <person name="Zakharycheva A.P."/>
            <person name="Boueva O.V."/>
            <person name="Ariskina E.V."/>
            <person name="Hahnke R.L."/>
            <person name="Bunk B."/>
            <person name="Sproer C."/>
            <person name="Schumann P."/>
            <person name="Evtushenko L.I."/>
            <person name="Kublanov I.V."/>
        </authorList>
    </citation>
    <scope>NUCLEOTIDE SEQUENCE</scope>
    <source>
        <strain evidence="3">DSM 106290</strain>
    </source>
</reference>
<dbReference type="AlphaFoldDB" id="A0A895XX75"/>
<dbReference type="EMBL" id="CP070496">
    <property type="protein sequence ID" value="QSB06820.1"/>
    <property type="molecule type" value="Genomic_DNA"/>
</dbReference>
<keyword evidence="4" id="KW-1185">Reference proteome</keyword>
<dbReference type="PANTHER" id="PTHR16301:SF20">
    <property type="entry name" value="IMPACT FAMILY MEMBER YIGZ"/>
    <property type="match status" value="1"/>
</dbReference>